<feature type="compositionally biased region" description="Basic residues" evidence="3">
    <location>
        <begin position="44"/>
        <end position="53"/>
    </location>
</feature>
<feature type="compositionally biased region" description="Basic and acidic residues" evidence="3">
    <location>
        <begin position="149"/>
        <end position="174"/>
    </location>
</feature>
<feature type="region of interest" description="Disordered" evidence="3">
    <location>
        <begin position="805"/>
        <end position="826"/>
    </location>
</feature>
<feature type="domain" description="PIN" evidence="4">
    <location>
        <begin position="461"/>
        <end position="589"/>
    </location>
</feature>
<feature type="compositionally biased region" description="Polar residues" evidence="3">
    <location>
        <begin position="270"/>
        <end position="309"/>
    </location>
</feature>
<dbReference type="GeneTree" id="ENSGT00390000001254"/>
<organism evidence="5 6">
    <name type="scientific">Dicentrarchus labrax</name>
    <name type="common">European seabass</name>
    <name type="synonym">Morone labrax</name>
    <dbReference type="NCBI Taxonomy" id="13489"/>
    <lineage>
        <taxon>Eukaryota</taxon>
        <taxon>Metazoa</taxon>
        <taxon>Chordata</taxon>
        <taxon>Craniata</taxon>
        <taxon>Vertebrata</taxon>
        <taxon>Euteleostomi</taxon>
        <taxon>Actinopterygii</taxon>
        <taxon>Neopterygii</taxon>
        <taxon>Teleostei</taxon>
        <taxon>Neoteleostei</taxon>
        <taxon>Acanthomorphata</taxon>
        <taxon>Eupercaria</taxon>
        <taxon>Moronidae</taxon>
        <taxon>Dicentrarchus</taxon>
    </lineage>
</organism>
<comment type="similarity">
    <text evidence="1">Belongs to the SWT1 family.</text>
</comment>
<dbReference type="InterPro" id="IPR029060">
    <property type="entry name" value="PIN-like_dom_sf"/>
</dbReference>
<accession>A0A8C4ISR6</accession>
<evidence type="ECO:0000259" key="4">
    <source>
        <dbReference type="SMART" id="SM00670"/>
    </source>
</evidence>
<feature type="compositionally biased region" description="Polar residues" evidence="3">
    <location>
        <begin position="80"/>
        <end position="90"/>
    </location>
</feature>
<dbReference type="Gene3D" id="3.40.50.1010">
    <property type="entry name" value="5'-nuclease"/>
    <property type="match status" value="1"/>
</dbReference>
<evidence type="ECO:0000256" key="3">
    <source>
        <dbReference type="SAM" id="MobiDB-lite"/>
    </source>
</evidence>
<dbReference type="CDD" id="cd18727">
    <property type="entry name" value="PIN_Swt1-like"/>
    <property type="match status" value="1"/>
</dbReference>
<evidence type="ECO:0000313" key="5">
    <source>
        <dbReference type="Ensembl" id="ENSDLAP00005061298.2"/>
    </source>
</evidence>
<dbReference type="PANTHER" id="PTHR16161:SF0">
    <property type="entry name" value="TRANSCRIPTIONAL PROTEIN SWT1"/>
    <property type="match status" value="1"/>
</dbReference>
<dbReference type="AlphaFoldDB" id="A0A8C4ISR6"/>
<proteinExistence type="inferred from homology"/>
<dbReference type="SUPFAM" id="SSF88723">
    <property type="entry name" value="PIN domain-like"/>
    <property type="match status" value="1"/>
</dbReference>
<evidence type="ECO:0000256" key="1">
    <source>
        <dbReference type="ARBA" id="ARBA00060839"/>
    </source>
</evidence>
<reference evidence="5" key="2">
    <citation type="submission" date="2025-09" db="UniProtKB">
        <authorList>
            <consortium name="Ensembl"/>
        </authorList>
    </citation>
    <scope>IDENTIFICATION</scope>
</reference>
<keyword evidence="6" id="KW-1185">Reference proteome</keyword>
<evidence type="ECO:0000313" key="6">
    <source>
        <dbReference type="Proteomes" id="UP000694389"/>
    </source>
</evidence>
<name>A0A8C4ISR6_DICLA</name>
<sequence>MSALQYLIHRRMGKKSKKRKRKKLSSSSSEEDEKTSEEHDVSRNHKSAKKKRYVNTQESCSTKDVSQNTRQIKKPVYRPTKTQATDQNPVNKEEECRKRKSAVSSQWHWSSNAKTYSSGKDYTVSGSETGEKGSSKPTNTNNAGAVPQRTEETSKVSLEEKSSHWSPSKLKEQLRSPSLVSAEQREKVCFVLKKKCRAEKTGHDSSTIKTREPSKTSSVSKDSVERKRRELVKEKCKRQQENKFTAPRSLCTEAKPPSASATKPSTPAKHTTSVSSSNVEKNVTSIPGNITPVSHKTAKSSSAQQQVCSVPSPVPIKFKIPRKVQARPVESSTSEENDPVSTTRNLQRGTELSNSGASVGNSKQETVQQAHSCLDFTPSFPSQGQDKRSSLSGQLPVSYDTVTEPWCDQMQVVEELHLARSEKRLELNVMQSYGELTCMDIDPPEDGAVDTHCKQPPQQDLILVLDTNILLSHLDYVKKIISRGLGAVGFPVVLIPWVVLQELDSLKRGKGLSGSVAHLATPAISYIYTSLKSREPHLWGQSMQQAAGSNYGLNAENNDDRVLQCCLQYQSLYPECAVILCTNDKNLCSKALLSGVRALSKNDLEAEVGRSTHGFHPLINIKTSMPPLISPQVSSPMLNMNYTTVQPHSQERTGLSVGLVEKDNKRLSKREDEEKTKCLSGCVSELEDCLREVLSDVLEVEMKAAYDDLWLEIVYLKPPWTLQDVLQCLKKHWIAVFGDIVPRRKLQTVLNLIDFFNSGITVDCSTTLTALQEAKELVKAFRKSSSRVPSAISLMDNIFNKLQPQGESPASDVVMNDDEDEDKQPTAAPVSHLEVWAVFENIWSNVCQISLEVFKALGFDPHAMLNAQPVGGPPPPQDALVCLHKLSSMVSQLLQAFSSVLSSAPGLEEVQTLLGIIDSNKIVNVDSRLTANDLLDCFSQQDYREKLRVGGNQLMDLKGALDRCVGSVGQHITFTT</sequence>
<reference evidence="5" key="1">
    <citation type="submission" date="2025-08" db="UniProtKB">
        <authorList>
            <consortium name="Ensembl"/>
        </authorList>
    </citation>
    <scope>IDENTIFICATION</scope>
</reference>
<dbReference type="Ensembl" id="ENSDLAT00005064901.2">
    <property type="protein sequence ID" value="ENSDLAP00005061298.2"/>
    <property type="gene ID" value="ENSDLAG00005025676.2"/>
</dbReference>
<dbReference type="Pfam" id="PF13638">
    <property type="entry name" value="PIN_4"/>
    <property type="match status" value="1"/>
</dbReference>
<evidence type="ECO:0000256" key="2">
    <source>
        <dbReference type="ARBA" id="ARBA00074620"/>
    </source>
</evidence>
<feature type="region of interest" description="Disordered" evidence="3">
    <location>
        <begin position="1"/>
        <end position="181"/>
    </location>
</feature>
<feature type="compositionally biased region" description="Low complexity" evidence="3">
    <location>
        <begin position="254"/>
        <end position="269"/>
    </location>
</feature>
<dbReference type="GO" id="GO:0005634">
    <property type="term" value="C:nucleus"/>
    <property type="evidence" value="ECO:0007669"/>
    <property type="project" value="TreeGrafter"/>
</dbReference>
<feature type="compositionally biased region" description="Polar residues" evidence="3">
    <location>
        <begin position="339"/>
        <end position="366"/>
    </location>
</feature>
<dbReference type="InterPro" id="IPR052626">
    <property type="entry name" value="SWT1_Regulator"/>
</dbReference>
<dbReference type="SMART" id="SM00670">
    <property type="entry name" value="PINc"/>
    <property type="match status" value="1"/>
</dbReference>
<dbReference type="InterPro" id="IPR002716">
    <property type="entry name" value="PIN_dom"/>
</dbReference>
<feature type="compositionally biased region" description="Basic residues" evidence="3">
    <location>
        <begin position="8"/>
        <end position="24"/>
    </location>
</feature>
<protein>
    <recommendedName>
        <fullName evidence="2">Transcriptional protein SWT1</fullName>
    </recommendedName>
</protein>
<dbReference type="Proteomes" id="UP000694389">
    <property type="component" value="Unassembled WGS sequence"/>
</dbReference>
<feature type="region of interest" description="Disordered" evidence="3">
    <location>
        <begin position="197"/>
        <end position="366"/>
    </location>
</feature>
<dbReference type="FunFam" id="3.40.50.1010:FF:000012">
    <property type="entry name" value="SWT1, RNA endoribonuclease homolog"/>
    <property type="match status" value="1"/>
</dbReference>
<feature type="compositionally biased region" description="Polar residues" evidence="3">
    <location>
        <begin position="54"/>
        <end position="70"/>
    </location>
</feature>
<feature type="compositionally biased region" description="Basic and acidic residues" evidence="3">
    <location>
        <begin position="222"/>
        <end position="241"/>
    </location>
</feature>
<feature type="compositionally biased region" description="Polar residues" evidence="3">
    <location>
        <begin position="102"/>
        <end position="120"/>
    </location>
</feature>
<dbReference type="PANTHER" id="PTHR16161">
    <property type="entry name" value="TRANSCRIPTIONAL PROTEIN SWT1"/>
    <property type="match status" value="1"/>
</dbReference>